<proteinExistence type="predicted"/>
<protein>
    <submittedName>
        <fullName evidence="1">Uncharacterized protein</fullName>
    </submittedName>
</protein>
<organism evidence="1">
    <name type="scientific">uncultured Caudovirales phage</name>
    <dbReference type="NCBI Taxonomy" id="2100421"/>
    <lineage>
        <taxon>Viruses</taxon>
        <taxon>Duplodnaviria</taxon>
        <taxon>Heunggongvirae</taxon>
        <taxon>Uroviricota</taxon>
        <taxon>Caudoviricetes</taxon>
        <taxon>Peduoviridae</taxon>
        <taxon>Maltschvirus</taxon>
        <taxon>Maltschvirus maltsch</taxon>
    </lineage>
</organism>
<evidence type="ECO:0000313" key="1">
    <source>
        <dbReference type="EMBL" id="CAB4184718.1"/>
    </source>
</evidence>
<accession>A0A6J5QUV7</accession>
<name>A0A6J5QUV7_9CAUD</name>
<dbReference type="EMBL" id="LR797061">
    <property type="protein sequence ID" value="CAB4184718.1"/>
    <property type="molecule type" value="Genomic_DNA"/>
</dbReference>
<reference evidence="1" key="1">
    <citation type="submission" date="2020-05" db="EMBL/GenBank/DDBJ databases">
        <authorList>
            <person name="Chiriac C."/>
            <person name="Salcher M."/>
            <person name="Ghai R."/>
            <person name="Kavagutti S V."/>
        </authorList>
    </citation>
    <scope>NUCLEOTIDE SEQUENCE</scope>
</reference>
<sequence length="94" mass="10754">MIGLREIGYGVNDWDAEQTCIYVTGHIEPERFLEMVRAFSASDVPQEAREALTVDDVQHSRFRPMLPHEARQWGCDKGVMETDRGGYKVTKVIL</sequence>
<gene>
    <name evidence="1" type="ORF">UFOVP1122_26</name>
</gene>